<evidence type="ECO:0000313" key="3">
    <source>
        <dbReference type="Proteomes" id="UP000236199"/>
    </source>
</evidence>
<sequence>MFKAIFWREFKRYIRKFKQTPNLNKIFRVIYIVIFFLFSILLSLLDDSTPWNGLFFFLISSTLFVASSATNFKEDWNREMFDYILAMPISPNGYVLSVSLFGALMTTFFVIPTSLVLALIMLFIFKGSFTLIVFFYILLIPFVLGFLIALSNSTYLLFSLKVQWVYGIIYLIFFFVSIIILPFLQLIRQIDISWIHFTSVSISIFFMIDILIVVFLDKEKAVIKQ</sequence>
<accession>A0A2K1PDA1</accession>
<feature type="transmembrane region" description="Helical" evidence="1">
    <location>
        <begin position="193"/>
        <end position="216"/>
    </location>
</feature>
<gene>
    <name evidence="2" type="ORF">X928_04465</name>
</gene>
<keyword evidence="1" id="KW-0812">Transmembrane</keyword>
<protein>
    <submittedName>
        <fullName evidence="2">Uncharacterized protein</fullName>
    </submittedName>
</protein>
<proteinExistence type="predicted"/>
<feature type="transmembrane region" description="Helical" evidence="1">
    <location>
        <begin position="164"/>
        <end position="187"/>
    </location>
</feature>
<feature type="transmembrane region" description="Helical" evidence="1">
    <location>
        <begin position="26"/>
        <end position="45"/>
    </location>
</feature>
<keyword evidence="1" id="KW-0472">Membrane</keyword>
<dbReference type="RefSeq" id="WP_012208507.1">
    <property type="nucleotide sequence ID" value="NZ_AZRM01000021.1"/>
</dbReference>
<comment type="caution">
    <text evidence="2">The sequence shown here is derived from an EMBL/GenBank/DDBJ whole genome shotgun (WGS) entry which is preliminary data.</text>
</comment>
<keyword evidence="3" id="KW-1185">Reference proteome</keyword>
<name>A0A2K1PDA1_9BACT</name>
<dbReference type="EMBL" id="AZRM01000021">
    <property type="protein sequence ID" value="PNS00708.1"/>
    <property type="molecule type" value="Genomic_DNA"/>
</dbReference>
<reference evidence="2 3" key="1">
    <citation type="submission" date="2013-12" db="EMBL/GenBank/DDBJ databases">
        <title>Comparative genomics of Petrotoga isolates.</title>
        <authorList>
            <person name="Nesbo C.L."/>
            <person name="Charchuk R."/>
            <person name="Chow K."/>
        </authorList>
    </citation>
    <scope>NUCLEOTIDE SEQUENCE [LARGE SCALE GENOMIC DNA]</scope>
    <source>
        <strain evidence="2 3">DSM 10691</strain>
    </source>
</reference>
<feature type="transmembrane region" description="Helical" evidence="1">
    <location>
        <begin position="93"/>
        <end position="125"/>
    </location>
</feature>
<dbReference type="OrthoDB" id="45175at2"/>
<evidence type="ECO:0000256" key="1">
    <source>
        <dbReference type="SAM" id="Phobius"/>
    </source>
</evidence>
<evidence type="ECO:0000313" key="2">
    <source>
        <dbReference type="EMBL" id="PNS00708.1"/>
    </source>
</evidence>
<dbReference type="Proteomes" id="UP000236199">
    <property type="component" value="Unassembled WGS sequence"/>
</dbReference>
<feature type="transmembrane region" description="Helical" evidence="1">
    <location>
        <begin position="131"/>
        <end position="152"/>
    </location>
</feature>
<feature type="transmembrane region" description="Helical" evidence="1">
    <location>
        <begin position="51"/>
        <end position="72"/>
    </location>
</feature>
<organism evidence="2 3">
    <name type="scientific">Petrotoga miotherma DSM 10691</name>
    <dbReference type="NCBI Taxonomy" id="1434326"/>
    <lineage>
        <taxon>Bacteria</taxon>
        <taxon>Thermotogati</taxon>
        <taxon>Thermotogota</taxon>
        <taxon>Thermotogae</taxon>
        <taxon>Petrotogales</taxon>
        <taxon>Petrotogaceae</taxon>
        <taxon>Petrotoga</taxon>
    </lineage>
</organism>
<keyword evidence="1" id="KW-1133">Transmembrane helix</keyword>
<dbReference type="AlphaFoldDB" id="A0A2K1PDA1"/>